<gene>
    <name evidence="3" type="ORF">EB796_010268</name>
</gene>
<comment type="caution">
    <text evidence="3">The sequence shown here is derived from an EMBL/GenBank/DDBJ whole genome shotgun (WGS) entry which is preliminary data.</text>
</comment>
<proteinExistence type="predicted"/>
<accession>A0A7J7JYF3</accession>
<dbReference type="PRINTS" id="PR00421">
    <property type="entry name" value="THIOREDOXIN"/>
</dbReference>
<dbReference type="Pfam" id="PF00085">
    <property type="entry name" value="Thioredoxin"/>
    <property type="match status" value="1"/>
</dbReference>
<dbReference type="PROSITE" id="PS51352">
    <property type="entry name" value="THIOREDOXIN_2"/>
    <property type="match status" value="1"/>
</dbReference>
<name>A0A7J7JYF3_BUGNE</name>
<dbReference type="EMBL" id="VXIV02001606">
    <property type="protein sequence ID" value="KAF6031402.1"/>
    <property type="molecule type" value="Genomic_DNA"/>
</dbReference>
<dbReference type="CDD" id="cd02947">
    <property type="entry name" value="TRX_family"/>
    <property type="match status" value="1"/>
</dbReference>
<keyword evidence="4" id="KW-1185">Reference proteome</keyword>
<dbReference type="OrthoDB" id="2121326at2759"/>
<dbReference type="Proteomes" id="UP000593567">
    <property type="component" value="Unassembled WGS sequence"/>
</dbReference>
<organism evidence="3 4">
    <name type="scientific">Bugula neritina</name>
    <name type="common">Brown bryozoan</name>
    <name type="synonym">Sertularia neritina</name>
    <dbReference type="NCBI Taxonomy" id="10212"/>
    <lineage>
        <taxon>Eukaryota</taxon>
        <taxon>Metazoa</taxon>
        <taxon>Spiralia</taxon>
        <taxon>Lophotrochozoa</taxon>
        <taxon>Bryozoa</taxon>
        <taxon>Gymnolaemata</taxon>
        <taxon>Cheilostomatida</taxon>
        <taxon>Flustrina</taxon>
        <taxon>Buguloidea</taxon>
        <taxon>Bugulidae</taxon>
        <taxon>Bugula</taxon>
    </lineage>
</organism>
<evidence type="ECO:0000259" key="2">
    <source>
        <dbReference type="PROSITE" id="PS51352"/>
    </source>
</evidence>
<reference evidence="3" key="1">
    <citation type="submission" date="2020-06" db="EMBL/GenBank/DDBJ databases">
        <title>Draft genome of Bugula neritina, a colonial animal packing powerful symbionts and potential medicines.</title>
        <authorList>
            <person name="Rayko M."/>
        </authorList>
    </citation>
    <scope>NUCLEOTIDE SEQUENCE [LARGE SCALE GENOMIC DNA]</scope>
    <source>
        <strain evidence="3">Kwan_BN1</strain>
    </source>
</reference>
<dbReference type="SUPFAM" id="SSF52833">
    <property type="entry name" value="Thioredoxin-like"/>
    <property type="match status" value="1"/>
</dbReference>
<evidence type="ECO:0000313" key="4">
    <source>
        <dbReference type="Proteomes" id="UP000593567"/>
    </source>
</evidence>
<dbReference type="AlphaFoldDB" id="A0A7J7JYF3"/>
<feature type="domain" description="Thioredoxin" evidence="2">
    <location>
        <begin position="1"/>
        <end position="116"/>
    </location>
</feature>
<dbReference type="InterPro" id="IPR013766">
    <property type="entry name" value="Thioredoxin_domain"/>
</dbReference>
<dbReference type="PANTHER" id="PTHR46115">
    <property type="entry name" value="THIOREDOXIN-LIKE PROTEIN 1"/>
    <property type="match status" value="1"/>
</dbReference>
<dbReference type="InterPro" id="IPR036249">
    <property type="entry name" value="Thioredoxin-like_sf"/>
</dbReference>
<dbReference type="InterPro" id="IPR017937">
    <property type="entry name" value="Thioredoxin_CS"/>
</dbReference>
<sequence>MAEVKPKLKSISSLEELEEIMEAAKGIKTIIIDFHATWCGPCKIIAPKFEGLALEHIDTVIAIKCDVDECEDVAAKHEITAMPTFVKLTYNQEKKEWESAKLLGANITELTKMFSS</sequence>
<protein>
    <submittedName>
        <fullName evidence="3">TrxT</fullName>
    </submittedName>
</protein>
<evidence type="ECO:0000313" key="3">
    <source>
        <dbReference type="EMBL" id="KAF6031402.1"/>
    </source>
</evidence>
<keyword evidence="1" id="KW-1015">Disulfide bond</keyword>
<dbReference type="Gene3D" id="3.40.30.10">
    <property type="entry name" value="Glutaredoxin"/>
    <property type="match status" value="1"/>
</dbReference>
<evidence type="ECO:0000256" key="1">
    <source>
        <dbReference type="ARBA" id="ARBA00023157"/>
    </source>
</evidence>
<dbReference type="PROSITE" id="PS00194">
    <property type="entry name" value="THIOREDOXIN_1"/>
    <property type="match status" value="1"/>
</dbReference>